<proteinExistence type="predicted"/>
<name>A0A7C0U212_DESA2</name>
<sequence length="193" mass="22042">MLKGNIQDVSVASVVQLCCQEKKSGCLSFYKDTIKIGDIYFQDGEIIAAQMDNLSGEKAFYKLIRLKSGEFIFQNNVPLPQRQINNSFEYLLLEAARYEDEMKGYLDSIVKKLTKIVGKIKEIEEASPFIKEIFLFLSQCGYLLEAGPIEWIWLKEGENISLFLEIKGEIFKFALPSQTILEEVFSQISIKGK</sequence>
<evidence type="ECO:0000313" key="2">
    <source>
        <dbReference type="EMBL" id="HDD43854.1"/>
    </source>
</evidence>
<dbReference type="AlphaFoldDB" id="A0A7C0U212"/>
<accession>A0A7C0U212</accession>
<feature type="domain" description="PatA-like N-terminal" evidence="1">
    <location>
        <begin position="3"/>
        <end position="102"/>
    </location>
</feature>
<dbReference type="PANTHER" id="PTHR36304">
    <property type="entry name" value="DOMAIN GTPASE-ACTIVATING PROTEIN, PUTATIVE-RELATED-RELATED"/>
    <property type="match status" value="1"/>
</dbReference>
<organism evidence="2">
    <name type="scientific">Desulfofervidus auxilii</name>
    <dbReference type="NCBI Taxonomy" id="1621989"/>
    <lineage>
        <taxon>Bacteria</taxon>
        <taxon>Pseudomonadati</taxon>
        <taxon>Thermodesulfobacteriota</taxon>
        <taxon>Candidatus Desulfofervidia</taxon>
        <taxon>Candidatus Desulfofervidales</taxon>
        <taxon>Candidatus Desulfofervidaceae</taxon>
        <taxon>Candidatus Desulfofervidus</taxon>
    </lineage>
</organism>
<dbReference type="InterPro" id="IPR025497">
    <property type="entry name" value="PatA-like_N"/>
</dbReference>
<dbReference type="EMBL" id="DRBS01000125">
    <property type="protein sequence ID" value="HDD43854.1"/>
    <property type="molecule type" value="Genomic_DNA"/>
</dbReference>
<reference evidence="2" key="1">
    <citation type="journal article" date="2020" name="mSystems">
        <title>Genome- and Community-Level Interaction Insights into Carbon Utilization and Element Cycling Functions of Hydrothermarchaeota in Hydrothermal Sediment.</title>
        <authorList>
            <person name="Zhou Z."/>
            <person name="Liu Y."/>
            <person name="Xu W."/>
            <person name="Pan J."/>
            <person name="Luo Z.H."/>
            <person name="Li M."/>
        </authorList>
    </citation>
    <scope>NUCLEOTIDE SEQUENCE [LARGE SCALE GENOMIC DNA]</scope>
    <source>
        <strain evidence="2">HyVt-233</strain>
    </source>
</reference>
<protein>
    <submittedName>
        <fullName evidence="2">DUF4388 domain-containing protein</fullName>
    </submittedName>
</protein>
<evidence type="ECO:0000259" key="1">
    <source>
        <dbReference type="Pfam" id="PF14332"/>
    </source>
</evidence>
<comment type="caution">
    <text evidence="2">The sequence shown here is derived from an EMBL/GenBank/DDBJ whole genome shotgun (WGS) entry which is preliminary data.</text>
</comment>
<dbReference type="PANTHER" id="PTHR36304:SF4">
    <property type="entry name" value="DUF4388 DOMAIN-CONTAINING PROTEIN"/>
    <property type="match status" value="1"/>
</dbReference>
<dbReference type="Proteomes" id="UP000886289">
    <property type="component" value="Unassembled WGS sequence"/>
</dbReference>
<gene>
    <name evidence="2" type="ORF">ENG63_03210</name>
</gene>
<dbReference type="Pfam" id="PF14332">
    <property type="entry name" value="DUF4388"/>
    <property type="match status" value="1"/>
</dbReference>